<sequence>MQRRFPLLLTFNHTMLLLGACCVLLMVGFSYRDQRWGPWTMLVAVICLLLLMGYSILNLL</sequence>
<feature type="transmembrane region" description="Helical" evidence="1">
    <location>
        <begin position="36"/>
        <end position="57"/>
    </location>
</feature>
<dbReference type="EMBL" id="PDEA01000001">
    <property type="protein sequence ID" value="PEH90720.1"/>
    <property type="molecule type" value="Genomic_DNA"/>
</dbReference>
<protein>
    <submittedName>
        <fullName evidence="2">Uncharacterized protein</fullName>
    </submittedName>
</protein>
<comment type="caution">
    <text evidence="2">The sequence shown here is derived from an EMBL/GenBank/DDBJ whole genome shotgun (WGS) entry which is preliminary data.</text>
</comment>
<evidence type="ECO:0000313" key="2">
    <source>
        <dbReference type="EMBL" id="PEH90720.1"/>
    </source>
</evidence>
<evidence type="ECO:0000313" key="3">
    <source>
        <dbReference type="Proteomes" id="UP000220246"/>
    </source>
</evidence>
<name>A0A2A7UZK3_COMTR</name>
<keyword evidence="1" id="KW-0472">Membrane</keyword>
<dbReference type="PROSITE" id="PS51257">
    <property type="entry name" value="PROKAR_LIPOPROTEIN"/>
    <property type="match status" value="1"/>
</dbReference>
<keyword evidence="3" id="KW-1185">Reference proteome</keyword>
<keyword evidence="1" id="KW-0812">Transmembrane</keyword>
<reference evidence="3" key="1">
    <citation type="submission" date="2017-09" db="EMBL/GenBank/DDBJ databases">
        <title>FDA dAtabase for Regulatory Grade micrObial Sequences (FDA-ARGOS): Supporting development and validation of Infectious Disease Dx tests.</title>
        <authorList>
            <person name="Minogue T."/>
            <person name="Wolcott M."/>
            <person name="Wasieloski L."/>
            <person name="Aguilar W."/>
            <person name="Moore D."/>
            <person name="Tallon L."/>
            <person name="Sadzewicz L."/>
            <person name="Ott S."/>
            <person name="Zhao X."/>
            <person name="Nagaraj S."/>
            <person name="Vavikolanu K."/>
            <person name="Aluvathingal J."/>
            <person name="Nadendla S."/>
            <person name="Sichtig H."/>
        </authorList>
    </citation>
    <scope>NUCLEOTIDE SEQUENCE [LARGE SCALE GENOMIC DNA]</scope>
    <source>
        <strain evidence="3">FDAARGOS_394</strain>
    </source>
</reference>
<proteinExistence type="predicted"/>
<keyword evidence="1" id="KW-1133">Transmembrane helix</keyword>
<accession>A0A2A7UZK3</accession>
<feature type="transmembrane region" description="Helical" evidence="1">
    <location>
        <begin position="7"/>
        <end position="30"/>
    </location>
</feature>
<dbReference type="Proteomes" id="UP000220246">
    <property type="component" value="Unassembled WGS sequence"/>
</dbReference>
<gene>
    <name evidence="2" type="ORF">CRM82_20820</name>
</gene>
<evidence type="ECO:0000256" key="1">
    <source>
        <dbReference type="SAM" id="Phobius"/>
    </source>
</evidence>
<dbReference type="AlphaFoldDB" id="A0A2A7UZK3"/>
<organism evidence="2 3">
    <name type="scientific">Comamonas terrigena</name>
    <dbReference type="NCBI Taxonomy" id="32013"/>
    <lineage>
        <taxon>Bacteria</taxon>
        <taxon>Pseudomonadati</taxon>
        <taxon>Pseudomonadota</taxon>
        <taxon>Betaproteobacteria</taxon>
        <taxon>Burkholderiales</taxon>
        <taxon>Comamonadaceae</taxon>
        <taxon>Comamonas</taxon>
    </lineage>
</organism>